<reference evidence="2" key="1">
    <citation type="submission" date="2020-01" db="EMBL/GenBank/DDBJ databases">
        <authorList>
            <person name="Rat A."/>
        </authorList>
    </citation>
    <scope>NUCLEOTIDE SEQUENCE</scope>
    <source>
        <strain evidence="2">LMG 31161</strain>
    </source>
</reference>
<feature type="region of interest" description="Disordered" evidence="1">
    <location>
        <begin position="25"/>
        <end position="62"/>
    </location>
</feature>
<protein>
    <submittedName>
        <fullName evidence="2">Uncharacterized protein</fullName>
    </submittedName>
</protein>
<evidence type="ECO:0000313" key="2">
    <source>
        <dbReference type="EMBL" id="MBR0659794.1"/>
    </source>
</evidence>
<dbReference type="Proteomes" id="UP001138708">
    <property type="component" value="Unassembled WGS sequence"/>
</dbReference>
<evidence type="ECO:0000256" key="1">
    <source>
        <dbReference type="SAM" id="MobiDB-lite"/>
    </source>
</evidence>
<gene>
    <name evidence="3" type="ORF">GWK15_22800</name>
    <name evidence="2" type="ORF">GXW75_11085</name>
</gene>
<comment type="caution">
    <text evidence="2">The sequence shown here is derived from an EMBL/GenBank/DDBJ whole genome shotgun (WGS) entry which is preliminary data.</text>
</comment>
<organism evidence="2 5">
    <name type="scientific">Neoroseomonas oryzicola</name>
    <dbReference type="NCBI Taxonomy" id="535904"/>
    <lineage>
        <taxon>Bacteria</taxon>
        <taxon>Pseudomonadati</taxon>
        <taxon>Pseudomonadota</taxon>
        <taxon>Alphaproteobacteria</taxon>
        <taxon>Acetobacterales</taxon>
        <taxon>Acetobacteraceae</taxon>
        <taxon>Neoroseomonas</taxon>
    </lineage>
</organism>
<accession>A0A9X9WHI4</accession>
<dbReference type="EMBL" id="JAAEDK010000021">
    <property type="protein sequence ID" value="MBR0659794.1"/>
    <property type="molecule type" value="Genomic_DNA"/>
</dbReference>
<dbReference type="Proteomes" id="UP000746741">
    <property type="component" value="Unassembled WGS sequence"/>
</dbReference>
<dbReference type="AlphaFoldDB" id="A0A9X9WHI4"/>
<proteinExistence type="predicted"/>
<dbReference type="EMBL" id="JAAVUP010000013">
    <property type="protein sequence ID" value="NKE19804.1"/>
    <property type="molecule type" value="Genomic_DNA"/>
</dbReference>
<name>A0A9X9WHI4_9PROT</name>
<sequence>MSIRRDLLLRSALLRLPDLAEMRASMPSAPAPSAPAPKRRAVTLRPGRRVASVAAQPAQRAE</sequence>
<evidence type="ECO:0000313" key="5">
    <source>
        <dbReference type="Proteomes" id="UP001138708"/>
    </source>
</evidence>
<evidence type="ECO:0000313" key="3">
    <source>
        <dbReference type="EMBL" id="NKE19804.1"/>
    </source>
</evidence>
<evidence type="ECO:0000313" key="4">
    <source>
        <dbReference type="Proteomes" id="UP000746741"/>
    </source>
</evidence>
<reference evidence="2" key="3">
    <citation type="journal article" date="2021" name="Syst. Appl. Microbiol.">
        <title>Roseomonas hellenica sp. nov., isolated from roots of wild-growing Alkanna tinctoria.</title>
        <authorList>
            <person name="Rat A."/>
            <person name="Naranjo H.D."/>
            <person name="Lebbe L."/>
            <person name="Cnockaert M."/>
            <person name="Krigas N."/>
            <person name="Grigoriadou K."/>
            <person name="Maloupa E."/>
            <person name="Willems A."/>
        </authorList>
    </citation>
    <scope>NUCLEOTIDE SEQUENCE</scope>
    <source>
        <strain evidence="2">LMG 31161</strain>
    </source>
</reference>
<feature type="compositionally biased region" description="Basic residues" evidence="1">
    <location>
        <begin position="37"/>
        <end position="48"/>
    </location>
</feature>
<keyword evidence="4" id="KW-1185">Reference proteome</keyword>
<dbReference type="RefSeq" id="WP_168043708.1">
    <property type="nucleotide sequence ID" value="NZ_JAAEDK010000021.1"/>
</dbReference>
<reference evidence="3 4" key="2">
    <citation type="submission" date="2020-02" db="EMBL/GenBank/DDBJ databases">
        <authorList>
            <person name="Sun Q."/>
            <person name="Inoue M."/>
        </authorList>
    </citation>
    <scope>NUCLEOTIDE SEQUENCE [LARGE SCALE GENOMIC DNA]</scope>
    <source>
        <strain evidence="3 4">KCTC 22478</strain>
    </source>
</reference>